<protein>
    <submittedName>
        <fullName evidence="2">Uncharacterized protein</fullName>
    </submittedName>
</protein>
<feature type="region of interest" description="Disordered" evidence="1">
    <location>
        <begin position="292"/>
        <end position="320"/>
    </location>
</feature>
<dbReference type="Proteomes" id="UP001556367">
    <property type="component" value="Unassembled WGS sequence"/>
</dbReference>
<dbReference type="EMBL" id="JASNQZ010000014">
    <property type="protein sequence ID" value="KAL0948085.1"/>
    <property type="molecule type" value="Genomic_DNA"/>
</dbReference>
<evidence type="ECO:0000313" key="3">
    <source>
        <dbReference type="Proteomes" id="UP001556367"/>
    </source>
</evidence>
<evidence type="ECO:0000256" key="1">
    <source>
        <dbReference type="SAM" id="MobiDB-lite"/>
    </source>
</evidence>
<accession>A0ABR3IYD6</accession>
<keyword evidence="3" id="KW-1185">Reference proteome</keyword>
<proteinExistence type="predicted"/>
<sequence length="401" mass="44771">MEHAISTLDSASLRGSVLSLALELGVMNGTNEVADWMFGPSYVDSDRSLELKESPVPYVPILQESPVMAPAEVLVVSTPEMPAEGARRFRSFRRLPGVANVKAGLINSHNRVSRMAQHGEAFANLPSRMKSLSKIRPSRWQRRQAEQARPTKQRIFETDSSSSAPDLDGIGDEPPVKRRRTKGLKPAAFLRPLTVFSIRPAVSVTSDRPPTPFVLVTPTVDAYGLDDLATPFNRNSFIIISKDDALFEEDIPLYDTVSQNMRTPRRIMPPSLTRIWRKTTIIRPFVDHRRKSAASRTANVPSDEVCGSHPQGDTLPPDHPEACLRVAAPPSFNQPIQTIRRGREPLHPVLPVPLSEWRTEQHVPAAWRYETQSEDHSNRLTGAFLEDLEDGYDTESVYSSD</sequence>
<name>A0ABR3IYD6_9AGAR</name>
<feature type="region of interest" description="Disordered" evidence="1">
    <location>
        <begin position="134"/>
        <end position="182"/>
    </location>
</feature>
<comment type="caution">
    <text evidence="2">The sequence shown here is derived from an EMBL/GenBank/DDBJ whole genome shotgun (WGS) entry which is preliminary data.</text>
</comment>
<evidence type="ECO:0000313" key="2">
    <source>
        <dbReference type="EMBL" id="KAL0948085.1"/>
    </source>
</evidence>
<reference evidence="3" key="1">
    <citation type="submission" date="2024-06" db="EMBL/GenBank/DDBJ databases">
        <title>Multi-omics analyses provide insights into the biosynthesis of the anticancer antibiotic pleurotin in Hohenbuehelia grisea.</title>
        <authorList>
            <person name="Weaver J.A."/>
            <person name="Alberti F."/>
        </authorList>
    </citation>
    <scope>NUCLEOTIDE SEQUENCE [LARGE SCALE GENOMIC DNA]</scope>
    <source>
        <strain evidence="3">T-177</strain>
    </source>
</reference>
<organism evidence="2 3">
    <name type="scientific">Hohenbuehelia grisea</name>
    <dbReference type="NCBI Taxonomy" id="104357"/>
    <lineage>
        <taxon>Eukaryota</taxon>
        <taxon>Fungi</taxon>
        <taxon>Dikarya</taxon>
        <taxon>Basidiomycota</taxon>
        <taxon>Agaricomycotina</taxon>
        <taxon>Agaricomycetes</taxon>
        <taxon>Agaricomycetidae</taxon>
        <taxon>Agaricales</taxon>
        <taxon>Pleurotineae</taxon>
        <taxon>Pleurotaceae</taxon>
        <taxon>Hohenbuehelia</taxon>
    </lineage>
</organism>
<gene>
    <name evidence="2" type="ORF">HGRIS_010707</name>
</gene>